<dbReference type="Pfam" id="PF03446">
    <property type="entry name" value="NAD_binding_2"/>
    <property type="match status" value="1"/>
</dbReference>
<comment type="caution">
    <text evidence="3">The sequence shown here is derived from an EMBL/GenBank/DDBJ whole genome shotgun (WGS) entry which is preliminary data.</text>
</comment>
<sequence length="307" mass="31928">MHAPIRLMFLGFGEAASLFATGFAAGALKELAAYAPSVHGGTGAKRLHERAALSGTRLVSDLAAFSAANWIFAMVPPAQALNAAWAVSPHLAQGAIYVDFSSAAPRHKIEAAASIESAGAHYVDAAIIGSVPASGHQVPVIASGAHAETFAASFTPLGMDISILGSAIGAAAGTKLVRSILAKGLEALYVEALVVAERSDITQEVLDSFCAFLDARTARATAEILLKSHVVHAARRADEVLMARELVLEAGIPPIMTDAIINLMRQTAESRATERAGRRQPASLNHALDILEAELPGAAQQDTETAR</sequence>
<dbReference type="InterPro" id="IPR013328">
    <property type="entry name" value="6PGD_dom2"/>
</dbReference>
<reference evidence="4" key="1">
    <citation type="journal article" date="2019" name="Int. J. Syst. Evol. Microbiol.">
        <title>The Global Catalogue of Microorganisms (GCM) 10K type strain sequencing project: providing services to taxonomists for standard genome sequencing and annotation.</title>
        <authorList>
            <consortium name="The Broad Institute Genomics Platform"/>
            <consortium name="The Broad Institute Genome Sequencing Center for Infectious Disease"/>
            <person name="Wu L."/>
            <person name="Ma J."/>
        </authorList>
    </citation>
    <scope>NUCLEOTIDE SEQUENCE [LARGE SCALE GENOMIC DNA]</scope>
    <source>
        <strain evidence="4">CGMCC 1.15731</strain>
    </source>
</reference>
<dbReference type="InterPro" id="IPR006115">
    <property type="entry name" value="6PGDH_NADP-bd"/>
</dbReference>
<organism evidence="3 4">
    <name type="scientific">Daeguia caeni</name>
    <dbReference type="NCBI Taxonomy" id="439612"/>
    <lineage>
        <taxon>Bacteria</taxon>
        <taxon>Pseudomonadati</taxon>
        <taxon>Pseudomonadota</taxon>
        <taxon>Alphaproteobacteria</taxon>
        <taxon>Hyphomicrobiales</taxon>
        <taxon>Brucellaceae</taxon>
        <taxon>Daeguia</taxon>
    </lineage>
</organism>
<evidence type="ECO:0000259" key="2">
    <source>
        <dbReference type="Pfam" id="PF09130"/>
    </source>
</evidence>
<dbReference type="Proteomes" id="UP001596042">
    <property type="component" value="Unassembled WGS sequence"/>
</dbReference>
<dbReference type="SUPFAM" id="SSF51735">
    <property type="entry name" value="NAD(P)-binding Rossmann-fold domains"/>
    <property type="match status" value="1"/>
</dbReference>
<dbReference type="InterPro" id="IPR036291">
    <property type="entry name" value="NAD(P)-bd_dom_sf"/>
</dbReference>
<evidence type="ECO:0000313" key="4">
    <source>
        <dbReference type="Proteomes" id="UP001596042"/>
    </source>
</evidence>
<proteinExistence type="predicted"/>
<dbReference type="SUPFAM" id="SSF48179">
    <property type="entry name" value="6-phosphogluconate dehydrogenase C-terminal domain-like"/>
    <property type="match status" value="1"/>
</dbReference>
<keyword evidence="4" id="KW-1185">Reference proteome</keyword>
<feature type="domain" description="Phosphogluconate dehydrogenase NAD-binding putative C-terminal" evidence="2">
    <location>
        <begin position="196"/>
        <end position="265"/>
    </location>
</feature>
<dbReference type="InterPro" id="IPR008927">
    <property type="entry name" value="6-PGluconate_DH-like_C_sf"/>
</dbReference>
<dbReference type="Pfam" id="PF09130">
    <property type="entry name" value="DUF1932"/>
    <property type="match status" value="1"/>
</dbReference>
<dbReference type="Gene3D" id="3.40.50.720">
    <property type="entry name" value="NAD(P)-binding Rossmann-like Domain"/>
    <property type="match status" value="1"/>
</dbReference>
<name>A0ABV9H7J9_9HYPH</name>
<accession>A0ABV9H7J9</accession>
<protein>
    <submittedName>
        <fullName evidence="3">DUF1932 domain-containing protein</fullName>
    </submittedName>
</protein>
<evidence type="ECO:0000259" key="1">
    <source>
        <dbReference type="Pfam" id="PF03446"/>
    </source>
</evidence>
<gene>
    <name evidence="3" type="ORF">ACFO1V_14195</name>
</gene>
<feature type="domain" description="6-phosphogluconate dehydrogenase NADP-binding" evidence="1">
    <location>
        <begin position="57"/>
        <end position="150"/>
    </location>
</feature>
<dbReference type="InterPro" id="IPR015814">
    <property type="entry name" value="Pgluconate_DH_NAD-bd_C"/>
</dbReference>
<dbReference type="RefSeq" id="WP_380075109.1">
    <property type="nucleotide sequence ID" value="NZ_JBHSEL010000124.1"/>
</dbReference>
<evidence type="ECO:0000313" key="3">
    <source>
        <dbReference type="EMBL" id="MFC4626339.1"/>
    </source>
</evidence>
<dbReference type="EMBL" id="JBHSEL010000124">
    <property type="protein sequence ID" value="MFC4626339.1"/>
    <property type="molecule type" value="Genomic_DNA"/>
</dbReference>
<dbReference type="Gene3D" id="1.10.1040.10">
    <property type="entry name" value="N-(1-d-carboxylethyl)-l-norvaline Dehydrogenase, domain 2"/>
    <property type="match status" value="1"/>
</dbReference>